<keyword evidence="2" id="KW-0723">Serine/threonine-protein kinase</keyword>
<dbReference type="EMBL" id="JAAKZW010000333">
    <property type="protein sequence ID" value="NGO81471.1"/>
    <property type="molecule type" value="Genomic_DNA"/>
</dbReference>
<feature type="region of interest" description="Disordered" evidence="1">
    <location>
        <begin position="60"/>
        <end position="136"/>
    </location>
</feature>
<dbReference type="AlphaFoldDB" id="A0A6G4XXZ3"/>
<feature type="compositionally biased region" description="Pro residues" evidence="1">
    <location>
        <begin position="82"/>
        <end position="93"/>
    </location>
</feature>
<dbReference type="InterPro" id="IPR047738">
    <property type="entry name" value="SAV_2336-like_N"/>
</dbReference>
<feature type="compositionally biased region" description="Low complexity" evidence="1">
    <location>
        <begin position="60"/>
        <end position="70"/>
    </location>
</feature>
<dbReference type="GO" id="GO:0004674">
    <property type="term" value="F:protein serine/threonine kinase activity"/>
    <property type="evidence" value="ECO:0007669"/>
    <property type="project" value="UniProtKB-KW"/>
</dbReference>
<evidence type="ECO:0000256" key="1">
    <source>
        <dbReference type="SAM" id="MobiDB-lite"/>
    </source>
</evidence>
<dbReference type="NCBIfam" id="NF041121">
    <property type="entry name" value="SAV_2336_NTERM"/>
    <property type="match status" value="1"/>
</dbReference>
<sequence length="509" mass="54310">MRGSDGEGEREPDDPVPVPEDAYVARLAEVLTEAAGEEADAGPTSVELAELLWLARQMTGPDAATAARPRAPAPDRAADPGRVPPPPQPPPPSTDGDPEPSQPEPRIPVHLPGPARQEPGGTAGDSTYTSLLAPAPPMLTRPLTLQRALRPLKRRVPAPTGVELDETATAERIARLAAPPQWWLPVLRPAQERWLRLRIVYDDGPTMPVWRPLLRELRTTFGQSGIFRTLGVHSLSASGAVRGAEGTPADGRTVTLVVSDCMGPQWRDGSAGRRWYATLNRWASRHPVAIVQPLPERLWRTTALPATPTTLSSPWPAAPNSAYSTADPDEEGLIVPVLEPSAPWLAHWAALVAGSGPVPGAAAALAPTPPPAPLDEAGRTDVQQLGPEELLLRFRSIASPEAFRLAGHLAVGRPHLPYMRLVQAALEPRPQPGHLAEVILSGLLRAVPGEAGSYVFRDGVRELLLGTLPRTSRLRTRDLLARLGAPIDDRAGVVAGEFRVAVPGGSERG</sequence>
<organism evidence="2 3">
    <name type="scientific">Streptomyces mesophilus</name>
    <dbReference type="NCBI Taxonomy" id="1775132"/>
    <lineage>
        <taxon>Bacteria</taxon>
        <taxon>Bacillati</taxon>
        <taxon>Actinomycetota</taxon>
        <taxon>Actinomycetes</taxon>
        <taxon>Kitasatosporales</taxon>
        <taxon>Streptomycetaceae</taxon>
        <taxon>Streptomyces</taxon>
    </lineage>
</organism>
<name>A0A6G4XXZ3_9ACTN</name>
<dbReference type="RefSeq" id="WP_268978458.1">
    <property type="nucleotide sequence ID" value="NZ_JAAKZW010000333.1"/>
</dbReference>
<reference evidence="2 3" key="1">
    <citation type="submission" date="2020-02" db="EMBL/GenBank/DDBJ databases">
        <title>Whole-genome analyses of novel actinobacteria.</title>
        <authorList>
            <person name="Sahin N."/>
            <person name="Tokatli A."/>
        </authorList>
    </citation>
    <scope>NUCLEOTIDE SEQUENCE [LARGE SCALE GENOMIC DNA]</scope>
    <source>
        <strain evidence="2 3">YC504</strain>
    </source>
</reference>
<comment type="caution">
    <text evidence="2">The sequence shown here is derived from an EMBL/GenBank/DDBJ whole genome shotgun (WGS) entry which is preliminary data.</text>
</comment>
<feature type="non-terminal residue" evidence="2">
    <location>
        <position position="509"/>
    </location>
</feature>
<gene>
    <name evidence="2" type="ORF">G6045_38310</name>
</gene>
<keyword evidence="2" id="KW-0418">Kinase</keyword>
<protein>
    <submittedName>
        <fullName evidence="2">Serine/threonine protein kinase</fullName>
    </submittedName>
</protein>
<evidence type="ECO:0000313" key="3">
    <source>
        <dbReference type="Proteomes" id="UP000481109"/>
    </source>
</evidence>
<evidence type="ECO:0000313" key="2">
    <source>
        <dbReference type="EMBL" id="NGO81471.1"/>
    </source>
</evidence>
<keyword evidence="2" id="KW-0808">Transferase</keyword>
<accession>A0A6G4XXZ3</accession>
<feature type="region of interest" description="Disordered" evidence="1">
    <location>
        <begin position="1"/>
        <end position="21"/>
    </location>
</feature>
<keyword evidence="3" id="KW-1185">Reference proteome</keyword>
<proteinExistence type="predicted"/>
<dbReference type="Proteomes" id="UP000481109">
    <property type="component" value="Unassembled WGS sequence"/>
</dbReference>